<keyword evidence="1" id="KW-1133">Transmembrane helix</keyword>
<name>A0ABV9UWE6_9ACTN</name>
<feature type="transmembrane region" description="Helical" evidence="1">
    <location>
        <begin position="15"/>
        <end position="38"/>
    </location>
</feature>
<feature type="transmembrane region" description="Helical" evidence="1">
    <location>
        <begin position="119"/>
        <end position="138"/>
    </location>
</feature>
<accession>A0ABV9UWE6</accession>
<dbReference type="RefSeq" id="WP_344380536.1">
    <property type="nucleotide sequence ID" value="NZ_BAAASQ010000047.1"/>
</dbReference>
<dbReference type="Proteomes" id="UP001595834">
    <property type="component" value="Unassembled WGS sequence"/>
</dbReference>
<organism evidence="2 3">
    <name type="scientific">Streptomyces mauvecolor</name>
    <dbReference type="NCBI Taxonomy" id="58345"/>
    <lineage>
        <taxon>Bacteria</taxon>
        <taxon>Bacillati</taxon>
        <taxon>Actinomycetota</taxon>
        <taxon>Actinomycetes</taxon>
        <taxon>Kitasatosporales</taxon>
        <taxon>Streptomycetaceae</taxon>
        <taxon>Streptomyces</taxon>
    </lineage>
</organism>
<evidence type="ECO:0000256" key="1">
    <source>
        <dbReference type="SAM" id="Phobius"/>
    </source>
</evidence>
<evidence type="ECO:0000313" key="3">
    <source>
        <dbReference type="Proteomes" id="UP001595834"/>
    </source>
</evidence>
<keyword evidence="1" id="KW-0472">Membrane</keyword>
<proteinExistence type="predicted"/>
<sequence length="139" mass="15406">MVTLALSGALSLGRWWIFAGGVAWILCAVGLAISDLYSYRRRVSTRARCIAVERESGGIVRHTLERIPVGDERKLASLRTKGESVRVNKVLTISYDPRQPHEVFVAESHPRIARLRGEILVAGIGGVQILYVLIRWGLS</sequence>
<comment type="caution">
    <text evidence="2">The sequence shown here is derived from an EMBL/GenBank/DDBJ whole genome shotgun (WGS) entry which is preliminary data.</text>
</comment>
<keyword evidence="3" id="KW-1185">Reference proteome</keyword>
<evidence type="ECO:0008006" key="4">
    <source>
        <dbReference type="Google" id="ProtNLM"/>
    </source>
</evidence>
<dbReference type="EMBL" id="JBHSIZ010000051">
    <property type="protein sequence ID" value="MFC4961525.1"/>
    <property type="molecule type" value="Genomic_DNA"/>
</dbReference>
<reference evidence="3" key="1">
    <citation type="journal article" date="2019" name="Int. J. Syst. Evol. Microbiol.">
        <title>The Global Catalogue of Microorganisms (GCM) 10K type strain sequencing project: providing services to taxonomists for standard genome sequencing and annotation.</title>
        <authorList>
            <consortium name="The Broad Institute Genomics Platform"/>
            <consortium name="The Broad Institute Genome Sequencing Center for Infectious Disease"/>
            <person name="Wu L."/>
            <person name="Ma J."/>
        </authorList>
    </citation>
    <scope>NUCLEOTIDE SEQUENCE [LARGE SCALE GENOMIC DNA]</scope>
    <source>
        <strain evidence="3">CCM 7224</strain>
    </source>
</reference>
<evidence type="ECO:0000313" key="2">
    <source>
        <dbReference type="EMBL" id="MFC4961525.1"/>
    </source>
</evidence>
<protein>
    <recommendedName>
        <fullName evidence="4">DUF3592 domain-containing protein</fullName>
    </recommendedName>
</protein>
<keyword evidence="1" id="KW-0812">Transmembrane</keyword>
<gene>
    <name evidence="2" type="ORF">ACFPFX_35115</name>
</gene>